<dbReference type="EMBL" id="JAHXZJ010002609">
    <property type="protein sequence ID" value="KAH0540699.1"/>
    <property type="molecule type" value="Genomic_DNA"/>
</dbReference>
<dbReference type="Proteomes" id="UP000826195">
    <property type="component" value="Unassembled WGS sequence"/>
</dbReference>
<evidence type="ECO:0000313" key="1">
    <source>
        <dbReference type="EMBL" id="KAH0540699.1"/>
    </source>
</evidence>
<sequence>MDTRVGLHTIAPLMHNPPRDYRLQAAQLLCSIRNVPFSCWPSGKLPIQAFNIGQYYPRESLSTVNGDTESRKELDCPIIPDVSGMPCMLPTAHVLADDIDRQTLHTQVLTQHPSSISTAHCPRIRAISGFQADRHFTTRVAPVAAIALVLQYVTADAPVGLTRAHHYPYAARYVTRKLVITIQFEC</sequence>
<accession>A0AAV7I4J3</accession>
<comment type="caution">
    <text evidence="1">The sequence shown here is derived from an EMBL/GenBank/DDBJ whole genome shotgun (WGS) entry which is preliminary data.</text>
</comment>
<proteinExistence type="predicted"/>
<gene>
    <name evidence="1" type="ORF">KQX54_019224</name>
</gene>
<evidence type="ECO:0000313" key="2">
    <source>
        <dbReference type="Proteomes" id="UP000826195"/>
    </source>
</evidence>
<reference evidence="1 2" key="1">
    <citation type="journal article" date="2021" name="J. Hered.">
        <title>A chromosome-level genome assembly of the parasitoid wasp, Cotesia glomerata (Hymenoptera: Braconidae).</title>
        <authorList>
            <person name="Pinto B.J."/>
            <person name="Weis J.J."/>
            <person name="Gamble T."/>
            <person name="Ode P.J."/>
            <person name="Paul R."/>
            <person name="Zaspel J.M."/>
        </authorList>
    </citation>
    <scope>NUCLEOTIDE SEQUENCE [LARGE SCALE GENOMIC DNA]</scope>
    <source>
        <strain evidence="1">CgM1</strain>
    </source>
</reference>
<name>A0AAV7I4J3_COTGL</name>
<organism evidence="1 2">
    <name type="scientific">Cotesia glomerata</name>
    <name type="common">Lepidopteran parasitic wasp</name>
    <name type="synonym">Apanteles glomeratus</name>
    <dbReference type="NCBI Taxonomy" id="32391"/>
    <lineage>
        <taxon>Eukaryota</taxon>
        <taxon>Metazoa</taxon>
        <taxon>Ecdysozoa</taxon>
        <taxon>Arthropoda</taxon>
        <taxon>Hexapoda</taxon>
        <taxon>Insecta</taxon>
        <taxon>Pterygota</taxon>
        <taxon>Neoptera</taxon>
        <taxon>Endopterygota</taxon>
        <taxon>Hymenoptera</taxon>
        <taxon>Apocrita</taxon>
        <taxon>Ichneumonoidea</taxon>
        <taxon>Braconidae</taxon>
        <taxon>Microgastrinae</taxon>
        <taxon>Cotesia</taxon>
    </lineage>
</organism>
<dbReference type="AlphaFoldDB" id="A0AAV7I4J3"/>
<keyword evidence="2" id="KW-1185">Reference proteome</keyword>
<protein>
    <submittedName>
        <fullName evidence="1">Uncharacterized protein</fullName>
    </submittedName>
</protein>